<gene>
    <name evidence="1" type="ORF">MU848_07635</name>
</gene>
<organism evidence="1 2">
    <name type="scientific">Sphingobium agri</name>
    <dbReference type="NCBI Taxonomy" id="2933566"/>
    <lineage>
        <taxon>Bacteria</taxon>
        <taxon>Pseudomonadati</taxon>
        <taxon>Pseudomonadota</taxon>
        <taxon>Alphaproteobacteria</taxon>
        <taxon>Sphingomonadales</taxon>
        <taxon>Sphingomonadaceae</taxon>
        <taxon>Sphingobium</taxon>
    </lineage>
</organism>
<dbReference type="RefSeq" id="WP_247231070.1">
    <property type="nucleotide sequence ID" value="NZ_JALKHS010000006.1"/>
</dbReference>
<evidence type="ECO:0000313" key="1">
    <source>
        <dbReference type="EMBL" id="MCK0531453.1"/>
    </source>
</evidence>
<accession>A0ABT0DWI5</accession>
<dbReference type="EMBL" id="JALKHS010000006">
    <property type="protein sequence ID" value="MCK0531453.1"/>
    <property type="molecule type" value="Genomic_DNA"/>
</dbReference>
<reference evidence="1 2" key="1">
    <citation type="submission" date="2022-04" db="EMBL/GenBank/DDBJ databases">
        <authorList>
            <person name="Huq M.A."/>
        </authorList>
    </citation>
    <scope>NUCLEOTIDE SEQUENCE [LARGE SCALE GENOMIC DNA]</scope>
    <source>
        <strain evidence="1 2">MAH-33</strain>
    </source>
</reference>
<name>A0ABT0DWI5_9SPHN</name>
<protein>
    <recommendedName>
        <fullName evidence="3">DUF3168 domain-containing protein</fullName>
    </recommendedName>
</protein>
<proteinExistence type="predicted"/>
<evidence type="ECO:0000313" key="2">
    <source>
        <dbReference type="Proteomes" id="UP001203512"/>
    </source>
</evidence>
<comment type="caution">
    <text evidence="1">The sequence shown here is derived from an EMBL/GenBank/DDBJ whole genome shotgun (WGS) entry which is preliminary data.</text>
</comment>
<dbReference type="Proteomes" id="UP001203512">
    <property type="component" value="Unassembled WGS sequence"/>
</dbReference>
<keyword evidence="2" id="KW-1185">Reference proteome</keyword>
<sequence length="140" mass="14895">MRETIFAEIERRLNDIAGIQLVERMPSGDPDAFPCLSIFDGNQEVVEEGSAHTRHSLTVMLEGFVEGASGANVHAALSALYADAVVALITEPPLGGLAETISEAGMRVSVAELASKRRLGFGLDIQIEFSTQRGNPAMPA</sequence>
<evidence type="ECO:0008006" key="3">
    <source>
        <dbReference type="Google" id="ProtNLM"/>
    </source>
</evidence>